<evidence type="ECO:0000256" key="16">
    <source>
        <dbReference type="PROSITE-ProRule" id="PRU00176"/>
    </source>
</evidence>
<dbReference type="InterPro" id="IPR036918">
    <property type="entry name" value="Pyrv_Knase_C_sf"/>
</dbReference>
<keyword evidence="14" id="KW-0670">Pyruvate</keyword>
<keyword evidence="11" id="KW-0460">Magnesium</keyword>
<evidence type="ECO:0000256" key="6">
    <source>
        <dbReference type="ARBA" id="ARBA00022679"/>
    </source>
</evidence>
<dbReference type="GO" id="GO:0016301">
    <property type="term" value="F:kinase activity"/>
    <property type="evidence" value="ECO:0007669"/>
    <property type="project" value="UniProtKB-KW"/>
</dbReference>
<evidence type="ECO:0000256" key="14">
    <source>
        <dbReference type="ARBA" id="ARBA00023317"/>
    </source>
</evidence>
<dbReference type="Pfam" id="PF00224">
    <property type="entry name" value="PK"/>
    <property type="match status" value="2"/>
</dbReference>
<dbReference type="InterPro" id="IPR000504">
    <property type="entry name" value="RRM_dom"/>
</dbReference>
<evidence type="ECO:0000256" key="4">
    <source>
        <dbReference type="ARBA" id="ARBA00012142"/>
    </source>
</evidence>
<evidence type="ECO:0000313" key="21">
    <source>
        <dbReference type="Proteomes" id="UP001054889"/>
    </source>
</evidence>
<evidence type="ECO:0000256" key="12">
    <source>
        <dbReference type="ARBA" id="ARBA00022884"/>
    </source>
</evidence>
<dbReference type="EC" id="2.7.1.40" evidence="4"/>
<reference evidence="20" key="1">
    <citation type="journal article" date="2018" name="DNA Res.">
        <title>Multiple hybrid de novo genome assembly of finger millet, an orphan allotetraploid crop.</title>
        <authorList>
            <person name="Hatakeyama M."/>
            <person name="Aluri S."/>
            <person name="Balachadran M.T."/>
            <person name="Sivarajan S.R."/>
            <person name="Patrignani A."/>
            <person name="Gruter S."/>
            <person name="Poveda L."/>
            <person name="Shimizu-Inatsugi R."/>
            <person name="Baeten J."/>
            <person name="Francoijs K.J."/>
            <person name="Nataraja K.N."/>
            <person name="Reddy Y.A.N."/>
            <person name="Phadnis S."/>
            <person name="Ravikumar R.L."/>
            <person name="Schlapbach R."/>
            <person name="Sreeman S.M."/>
            <person name="Shimizu K.K."/>
        </authorList>
    </citation>
    <scope>NUCLEOTIDE SEQUENCE</scope>
</reference>
<dbReference type="FunFam" id="3.10.450.50:FF:000003">
    <property type="entry name" value="Nuclear transport factor 2 family protein"/>
    <property type="match status" value="1"/>
</dbReference>
<evidence type="ECO:0000256" key="5">
    <source>
        <dbReference type="ARBA" id="ARBA00022531"/>
    </source>
</evidence>
<protein>
    <recommendedName>
        <fullName evidence="4">pyruvate kinase</fullName>
        <ecNumber evidence="4">2.7.1.40</ecNumber>
    </recommendedName>
</protein>
<dbReference type="SUPFAM" id="SSF54427">
    <property type="entry name" value="NTF2-like"/>
    <property type="match status" value="1"/>
</dbReference>
<dbReference type="Gene3D" id="3.10.450.50">
    <property type="match status" value="1"/>
</dbReference>
<dbReference type="Proteomes" id="UP001054889">
    <property type="component" value="Unassembled WGS sequence"/>
</dbReference>
<evidence type="ECO:0000256" key="17">
    <source>
        <dbReference type="SAM" id="MobiDB-lite"/>
    </source>
</evidence>
<evidence type="ECO:0000256" key="2">
    <source>
        <dbReference type="ARBA" id="ARBA00004997"/>
    </source>
</evidence>
<keyword evidence="8" id="KW-0547">Nucleotide-binding</keyword>
<feature type="domain" description="NTF2" evidence="19">
    <location>
        <begin position="353"/>
        <end position="469"/>
    </location>
</feature>
<dbReference type="GO" id="GO:0000287">
    <property type="term" value="F:magnesium ion binding"/>
    <property type="evidence" value="ECO:0007669"/>
    <property type="project" value="InterPro"/>
</dbReference>
<dbReference type="GO" id="GO:0015979">
    <property type="term" value="P:photosynthesis"/>
    <property type="evidence" value="ECO:0007669"/>
    <property type="project" value="UniProtKB-KW"/>
</dbReference>
<evidence type="ECO:0000256" key="15">
    <source>
        <dbReference type="ARBA" id="ARBA00048152"/>
    </source>
</evidence>
<evidence type="ECO:0000256" key="8">
    <source>
        <dbReference type="ARBA" id="ARBA00022741"/>
    </source>
</evidence>
<organism evidence="20 21">
    <name type="scientific">Eleusine coracana subsp. coracana</name>
    <dbReference type="NCBI Taxonomy" id="191504"/>
    <lineage>
        <taxon>Eukaryota</taxon>
        <taxon>Viridiplantae</taxon>
        <taxon>Streptophyta</taxon>
        <taxon>Embryophyta</taxon>
        <taxon>Tracheophyta</taxon>
        <taxon>Spermatophyta</taxon>
        <taxon>Magnoliopsida</taxon>
        <taxon>Liliopsida</taxon>
        <taxon>Poales</taxon>
        <taxon>Poaceae</taxon>
        <taxon>PACMAD clade</taxon>
        <taxon>Chloridoideae</taxon>
        <taxon>Cynodonteae</taxon>
        <taxon>Eleusininae</taxon>
        <taxon>Eleusine</taxon>
    </lineage>
</organism>
<keyword evidence="9" id="KW-0418">Kinase</keyword>
<keyword evidence="21" id="KW-1185">Reference proteome</keyword>
<dbReference type="GO" id="GO:0005737">
    <property type="term" value="C:cytoplasm"/>
    <property type="evidence" value="ECO:0007669"/>
    <property type="project" value="UniProtKB-ARBA"/>
</dbReference>
<dbReference type="Gene3D" id="3.20.20.60">
    <property type="entry name" value="Phosphoenolpyruvate-binding domains"/>
    <property type="match status" value="2"/>
</dbReference>
<dbReference type="InterPro" id="IPR032710">
    <property type="entry name" value="NTF2-like_dom_sf"/>
</dbReference>
<dbReference type="PROSITE" id="PS50177">
    <property type="entry name" value="NTF2_DOMAIN"/>
    <property type="match status" value="1"/>
</dbReference>
<accession>A0AAV5BNN4</accession>
<evidence type="ECO:0000259" key="19">
    <source>
        <dbReference type="PROSITE" id="PS50177"/>
    </source>
</evidence>
<dbReference type="InterPro" id="IPR001697">
    <property type="entry name" value="Pyr_Knase"/>
</dbReference>
<feature type="compositionally biased region" description="Pro residues" evidence="17">
    <location>
        <begin position="554"/>
        <end position="563"/>
    </location>
</feature>
<evidence type="ECO:0000256" key="1">
    <source>
        <dbReference type="ARBA" id="ARBA00001958"/>
    </source>
</evidence>
<proteinExistence type="inferred from homology"/>
<evidence type="ECO:0000256" key="13">
    <source>
        <dbReference type="ARBA" id="ARBA00023152"/>
    </source>
</evidence>
<dbReference type="CDD" id="cd00780">
    <property type="entry name" value="NTF2"/>
    <property type="match status" value="1"/>
</dbReference>
<dbReference type="InterPro" id="IPR015806">
    <property type="entry name" value="Pyrv_Knase_insert_dom_sf"/>
</dbReference>
<dbReference type="PROSITE" id="PS50102">
    <property type="entry name" value="RRM"/>
    <property type="match status" value="1"/>
</dbReference>
<gene>
    <name evidence="20" type="primary">ga04035</name>
    <name evidence="20" type="ORF">PR202_ga04035</name>
</gene>
<dbReference type="CDD" id="cd00590">
    <property type="entry name" value="RRM_SF"/>
    <property type="match status" value="1"/>
</dbReference>
<comment type="catalytic activity">
    <reaction evidence="15">
        <text>pyruvate + ATP = phosphoenolpyruvate + ADP + H(+)</text>
        <dbReference type="Rhea" id="RHEA:18157"/>
        <dbReference type="ChEBI" id="CHEBI:15361"/>
        <dbReference type="ChEBI" id="CHEBI:15378"/>
        <dbReference type="ChEBI" id="CHEBI:30616"/>
        <dbReference type="ChEBI" id="CHEBI:58702"/>
        <dbReference type="ChEBI" id="CHEBI:456216"/>
        <dbReference type="EC" id="2.7.1.40"/>
    </reaction>
</comment>
<dbReference type="InterPro" id="IPR015813">
    <property type="entry name" value="Pyrv/PenolPyrv_kinase-like_dom"/>
</dbReference>
<keyword evidence="6" id="KW-0808">Transferase</keyword>
<dbReference type="Pfam" id="PF02136">
    <property type="entry name" value="NTF2"/>
    <property type="match status" value="1"/>
</dbReference>
<feature type="compositionally biased region" description="Polar residues" evidence="17">
    <location>
        <begin position="607"/>
        <end position="620"/>
    </location>
</feature>
<keyword evidence="13" id="KW-0324">Glycolysis</keyword>
<keyword evidence="12 16" id="KW-0694">RNA-binding</keyword>
<dbReference type="AlphaFoldDB" id="A0AAV5BNN4"/>
<dbReference type="InterPro" id="IPR040442">
    <property type="entry name" value="Pyrv_kinase-like_dom_sf"/>
</dbReference>
<comment type="cofactor">
    <cofactor evidence="1">
        <name>K(+)</name>
        <dbReference type="ChEBI" id="CHEBI:29103"/>
    </cofactor>
</comment>
<comment type="pathway">
    <text evidence="2">Carbohydrate degradation; glycolysis; pyruvate from D-glyceraldehyde 3-phosphate: step 5/5.</text>
</comment>
<dbReference type="SUPFAM" id="SSF51621">
    <property type="entry name" value="Phosphoenolpyruvate/pyruvate domain"/>
    <property type="match status" value="1"/>
</dbReference>
<evidence type="ECO:0000256" key="7">
    <source>
        <dbReference type="ARBA" id="ARBA00022723"/>
    </source>
</evidence>
<feature type="region of interest" description="Disordered" evidence="17">
    <location>
        <begin position="599"/>
        <end position="643"/>
    </location>
</feature>
<evidence type="ECO:0000256" key="9">
    <source>
        <dbReference type="ARBA" id="ARBA00022777"/>
    </source>
</evidence>
<comment type="caution">
    <text evidence="20">The sequence shown here is derived from an EMBL/GenBank/DDBJ whole genome shotgun (WGS) entry which is preliminary data.</text>
</comment>
<comment type="similarity">
    <text evidence="3">Belongs to the pyruvate kinase family.</text>
</comment>
<dbReference type="InterPro" id="IPR035979">
    <property type="entry name" value="RBD_domain_sf"/>
</dbReference>
<evidence type="ECO:0000259" key="18">
    <source>
        <dbReference type="PROSITE" id="PS50102"/>
    </source>
</evidence>
<dbReference type="GO" id="GO:0004743">
    <property type="term" value="F:pyruvate kinase activity"/>
    <property type="evidence" value="ECO:0007669"/>
    <property type="project" value="UniProtKB-EC"/>
</dbReference>
<dbReference type="GO" id="GO:0005524">
    <property type="term" value="F:ATP binding"/>
    <property type="evidence" value="ECO:0007669"/>
    <property type="project" value="UniProtKB-KW"/>
</dbReference>
<dbReference type="InterPro" id="IPR018222">
    <property type="entry name" value="Nuclear_transport_factor_2_euk"/>
</dbReference>
<reference evidence="20" key="2">
    <citation type="submission" date="2021-12" db="EMBL/GenBank/DDBJ databases">
        <title>Resequencing data analysis of finger millet.</title>
        <authorList>
            <person name="Hatakeyama M."/>
            <person name="Aluri S."/>
            <person name="Balachadran M.T."/>
            <person name="Sivarajan S.R."/>
            <person name="Poveda L."/>
            <person name="Shimizu-Inatsugi R."/>
            <person name="Schlapbach R."/>
            <person name="Sreeman S.M."/>
            <person name="Shimizu K.K."/>
        </authorList>
    </citation>
    <scope>NUCLEOTIDE SEQUENCE</scope>
</reference>
<feature type="compositionally biased region" description="Basic and acidic residues" evidence="17">
    <location>
        <begin position="622"/>
        <end position="636"/>
    </location>
</feature>
<keyword evidence="7" id="KW-0479">Metal-binding</keyword>
<dbReference type="Gene3D" id="3.40.1380.20">
    <property type="entry name" value="Pyruvate kinase, C-terminal domain"/>
    <property type="match status" value="1"/>
</dbReference>
<dbReference type="EMBL" id="BQKI01000002">
    <property type="protein sequence ID" value="GJM88019.1"/>
    <property type="molecule type" value="Genomic_DNA"/>
</dbReference>
<dbReference type="InterPro" id="IPR002075">
    <property type="entry name" value="NTF2_dom"/>
</dbReference>
<evidence type="ECO:0000256" key="11">
    <source>
        <dbReference type="ARBA" id="ARBA00022842"/>
    </source>
</evidence>
<feature type="domain" description="RRM" evidence="18">
    <location>
        <begin position="642"/>
        <end position="719"/>
    </location>
</feature>
<keyword evidence="10" id="KW-0067">ATP-binding</keyword>
<name>A0AAV5BNN4_ELECO</name>
<dbReference type="InterPro" id="IPR015793">
    <property type="entry name" value="Pyrv_Knase_brl"/>
</dbReference>
<dbReference type="SUPFAM" id="SSF54928">
    <property type="entry name" value="RNA-binding domain, RBD"/>
    <property type="match status" value="1"/>
</dbReference>
<feature type="region of interest" description="Disordered" evidence="17">
    <location>
        <begin position="720"/>
        <end position="750"/>
    </location>
</feature>
<evidence type="ECO:0000256" key="10">
    <source>
        <dbReference type="ARBA" id="ARBA00022840"/>
    </source>
</evidence>
<dbReference type="PANTHER" id="PTHR11817">
    <property type="entry name" value="PYRUVATE KINASE"/>
    <property type="match status" value="1"/>
</dbReference>
<dbReference type="Pfam" id="PF00076">
    <property type="entry name" value="RRM_1"/>
    <property type="match status" value="1"/>
</dbReference>
<dbReference type="SMART" id="SM00360">
    <property type="entry name" value="RRM"/>
    <property type="match status" value="1"/>
</dbReference>
<dbReference type="Gene3D" id="2.40.33.10">
    <property type="entry name" value="PK beta-barrel domain-like"/>
    <property type="match status" value="1"/>
</dbReference>
<dbReference type="InterPro" id="IPR012677">
    <property type="entry name" value="Nucleotide-bd_a/b_plait_sf"/>
</dbReference>
<dbReference type="Gene3D" id="3.30.70.330">
    <property type="match status" value="1"/>
</dbReference>
<sequence length="769" mass="84741">MTKIVGRWGPARSVDTISSCLKAGMSVARFDFSWGDAAYHQETLENLKLAIKSTKKLCAVMLDTVGPELQVVNVNETPISLEENGTVVLTPHNGQRSLQQLVCPSTSLDSPKAREFLSTLGDLSQTQILAKIENVEGLNHFDEILEEADGIILSRGNLGIDLPPEKVFLFQKSALHKCNMAGKPAVVTRVVDSMTDNLRPTRAEATDVANAVLDGSDAILLGAETLRGLYPVETISTVGRICAEAEKVFNQDLYYKLTVKHVGEPMSHLESIASSAVSSAIKVKASVIICFTSSGRAARLIAKYRPNMPVLSVVIPRLKTNQLRWSFTGAFEARQSLIVRGLFPMLADPRHPVGTYFLRNYYNLLQQNPDVVHQFYSEASTMVRVDDLAGTNTTVNNMMDIHSLILSLNFTQIEIKTANFVNSWGDGVLVMVSGLVQTKEYSHQRKFIQMFFLAPQEKGYFVLNDYFHFVDQEQVQPAPVVAQENFEIPEYIHEEESQAPQPITSEENDVVDNYNYSESSHQVVSQSDNWGEEPLPEEQHSSFSNGMAMAPEEPVQPPPVPPPHVEEPVGEPVKKTYASILKTAKAPPAFPVAQPVPVSRLPHPPAESNQAHHSMASTATAEKPRSDAYGEAAAHDDEGESKSVYVGNLPSSVTEADLEVEFKKFGRLIPDGVAIRSRKETGGYYAFVEFEELSGVHNALRASPIEVNGRQIYVEERKPNSGIRGGRACRRNPPCTGLPEQEPDKKEEGMPLLGLQTRMLQSSPVHSVL</sequence>
<keyword evidence="5" id="KW-0602">Photosynthesis</keyword>
<dbReference type="SUPFAM" id="SSF52935">
    <property type="entry name" value="PK C-terminal domain-like"/>
    <property type="match status" value="1"/>
</dbReference>
<dbReference type="GO" id="GO:0030955">
    <property type="term" value="F:potassium ion binding"/>
    <property type="evidence" value="ECO:0007669"/>
    <property type="project" value="InterPro"/>
</dbReference>
<dbReference type="GO" id="GO:0003723">
    <property type="term" value="F:RNA binding"/>
    <property type="evidence" value="ECO:0007669"/>
    <property type="project" value="UniProtKB-UniRule"/>
</dbReference>
<evidence type="ECO:0000256" key="3">
    <source>
        <dbReference type="ARBA" id="ARBA00008663"/>
    </source>
</evidence>
<evidence type="ECO:0000313" key="20">
    <source>
        <dbReference type="EMBL" id="GJM88019.1"/>
    </source>
</evidence>
<feature type="region of interest" description="Disordered" evidence="17">
    <location>
        <begin position="524"/>
        <end position="568"/>
    </location>
</feature>